<dbReference type="EMBL" id="RSCE01000002">
    <property type="protein sequence ID" value="RSH86832.1"/>
    <property type="molecule type" value="Genomic_DNA"/>
</dbReference>
<protein>
    <submittedName>
        <fullName evidence="1">Uncharacterized protein</fullName>
    </submittedName>
</protein>
<evidence type="ECO:0000313" key="1">
    <source>
        <dbReference type="EMBL" id="RSH86832.1"/>
    </source>
</evidence>
<dbReference type="AlphaFoldDB" id="A0A427Y6Y8"/>
<gene>
    <name evidence="1" type="ORF">EHS24_005107</name>
</gene>
<dbReference type="RefSeq" id="XP_028479617.1">
    <property type="nucleotide sequence ID" value="XM_028620645.1"/>
</dbReference>
<dbReference type="Proteomes" id="UP000279236">
    <property type="component" value="Unassembled WGS sequence"/>
</dbReference>
<keyword evidence="2" id="KW-1185">Reference proteome</keyword>
<comment type="caution">
    <text evidence="1">The sequence shown here is derived from an EMBL/GenBank/DDBJ whole genome shotgun (WGS) entry which is preliminary data.</text>
</comment>
<organism evidence="1 2">
    <name type="scientific">Apiotrichum porosum</name>
    <dbReference type="NCBI Taxonomy" id="105984"/>
    <lineage>
        <taxon>Eukaryota</taxon>
        <taxon>Fungi</taxon>
        <taxon>Dikarya</taxon>
        <taxon>Basidiomycota</taxon>
        <taxon>Agaricomycotina</taxon>
        <taxon>Tremellomycetes</taxon>
        <taxon>Trichosporonales</taxon>
        <taxon>Trichosporonaceae</taxon>
        <taxon>Apiotrichum</taxon>
    </lineage>
</organism>
<sequence length="83" mass="8816">MDAAGLDEVLPALPEPLGPLLLALELDEPVESGPLAEHVSVELLPASAQLVDERQEVTPEDATVMNQEAPQLFPAESVAQYTV</sequence>
<accession>A0A427Y6Y8</accession>
<proteinExistence type="predicted"/>
<reference evidence="1 2" key="1">
    <citation type="submission" date="2018-11" db="EMBL/GenBank/DDBJ databases">
        <title>Genome sequence of Apiotrichum porosum DSM 27194.</title>
        <authorList>
            <person name="Aliyu H."/>
            <person name="Gorte O."/>
            <person name="Ochsenreither K."/>
        </authorList>
    </citation>
    <scope>NUCLEOTIDE SEQUENCE [LARGE SCALE GENOMIC DNA]</scope>
    <source>
        <strain evidence="1 2">DSM 27194</strain>
    </source>
</reference>
<evidence type="ECO:0000313" key="2">
    <source>
        <dbReference type="Proteomes" id="UP000279236"/>
    </source>
</evidence>
<dbReference type="GeneID" id="39589650"/>
<name>A0A427Y6Y8_9TREE</name>